<feature type="region of interest" description="Disordered" evidence="1">
    <location>
        <begin position="280"/>
        <end position="320"/>
    </location>
</feature>
<feature type="region of interest" description="Disordered" evidence="1">
    <location>
        <begin position="185"/>
        <end position="220"/>
    </location>
</feature>
<comment type="caution">
    <text evidence="2">The sequence shown here is derived from an EMBL/GenBank/DDBJ whole genome shotgun (WGS) entry which is preliminary data.</text>
</comment>
<dbReference type="NCBIfam" id="NF047446">
    <property type="entry name" value="barrel_OmpL47"/>
    <property type="match status" value="4"/>
</dbReference>
<evidence type="ECO:0000256" key="1">
    <source>
        <dbReference type="SAM" id="MobiDB-lite"/>
    </source>
</evidence>
<reference evidence="2 3" key="1">
    <citation type="submission" date="2019-06" db="EMBL/GenBank/DDBJ databases">
        <title>Genome sequencing of plant associated microbes to promote plant fitness in Sorghum bicolor and Oryza sativa.</title>
        <authorList>
            <person name="Coleman-Derr D."/>
        </authorList>
    </citation>
    <scope>NUCLEOTIDE SEQUENCE [LARGE SCALE GENOMIC DNA]</scope>
    <source>
        <strain evidence="2 3">KV-663</strain>
    </source>
</reference>
<dbReference type="NCBIfam" id="NF038114">
    <property type="entry name" value="rightmost"/>
    <property type="match status" value="1"/>
</dbReference>
<evidence type="ECO:0000313" key="2">
    <source>
        <dbReference type="EMBL" id="TQM64565.1"/>
    </source>
</evidence>
<dbReference type="Proteomes" id="UP000316747">
    <property type="component" value="Unassembled WGS sequence"/>
</dbReference>
<proteinExistence type="predicted"/>
<dbReference type="Gene3D" id="3.30.1920.20">
    <property type="match status" value="4"/>
</dbReference>
<protein>
    <recommendedName>
        <fullName evidence="4">Ig-like domain-containing protein</fullName>
    </recommendedName>
</protein>
<dbReference type="EMBL" id="VFPM01000001">
    <property type="protein sequence ID" value="TQM64565.1"/>
    <property type="molecule type" value="Genomic_DNA"/>
</dbReference>
<evidence type="ECO:0008006" key="4">
    <source>
        <dbReference type="Google" id="ProtNLM"/>
    </source>
</evidence>
<sequence length="1565" mass="156655">MKVQSSARQSAQSSRAGGSRALGRRLLALAAVSGLVLGGINVTAASAASVSSAGFTGGTGTVSVGTTLYAKQGAVLTLTVTTSSDTQCVDVAGAFTAHQESPTAKSSWTFTTTAGSGDGIRAITAAASPNFNSQGKCSGNSSSRDASYTLDNTGPLVSATLAPAPNAAGWNKANTTVTWTATDSGVGVASGPTPASSTESASGTVTRTSTATDGLGNAGTGSVTVRVDKAAPTISATQTANPDGTTTITFTCSDNVSGIASCLAAGSATNSKTVQPGVSVTGTATDNAGNSSSTTSTAPAGDTTAPVLTGAPTTDPNGAGWYSGDVTIHWTASDPESGISAAPTDTTITSEGTGLTSTKTVTNGAGLSTTATSSPAVKIDRTAPTTGISGTSNDWVNDNVSVSLAATDNLSTVDKTTYAVDGGAPQTGTTFTLSTEGDHTVTYFSTDKAGNAEAVQTAHIKIDKTAPTISHAFTPLSYTDGAWTNQDVTVTFTCADQGGSGLESCTSPVTKIAETTAAGDTVTGTATDGAGSSATDTANVRIDKTKPTITATPDREPNDAGWYRADVTVSFSAADALSGVATKSTDKVLAQGVDQSASGSAEDRAGNTASAAVPGINIDKTAPVLSADFVSGWHTGDVAVTWTCTDALSGVATGPSNDVVKGEGDNLSSSASCVDMAGNTAQETVTGIKIDRTAPTTTAALADPNQAGWYGDAVEVTLNGSDNASGVAATYYSVDEGEAQTYNGAFLFGSEGTHSISLWSKDNAGNLERAGAPITVKIDKTAPTTKVIDPISPATGWFVESGIPFAFDANDSGSGVSATYYTVDGGDAQTYGMPFAQDLSTGTHHVTYWSVDLAGNAESVQGFDVNVDTVAPTIEGAAFPAPNEFGWINSDVDVTFTCDDVGSGLQTGVAGCAGDTTLTNDGADQKVLGDAVDVAGNRSGTNVTGINIDKTKPTLVGVPADPNGAGWYNGDVTVKWVGDDALSQLDPATQPTDSKITGEGSNLGAGPVTINDKAGNTSAPASVTSIKIDRTAPVVKGAATTQSNGLGWYKDAVSVDFTCSDPKLADGTDGSGVASCPTSKLLKSDGANQSVTSDGAKDLAGNTGAGATVGGINIDGTAPSTTSNNQCTSSNGWCTGSTADVVLSATDQAGLSGVKEIHYVIDDGAEQVAPGATKTVSVPLTGTGAGTVKYWAVDNAGNVEALNSVALKWDSIAPTVSHVLSPAANADDWNNSDVTVTFSAKDDDKGSGVSSVTPPVTVSTETSGQVVTGTAKDTAGNVGTDSVTVKLDKTKPTIMGAVTSGKQGSNSWYVGPVTVTFTCTDDRSGVATCPDPVVVTANGDNNTASGTATDKAGNTATATVSGIKIDQEKPTLTTAGVNVQSGTYTLGAVPSATCTATDSFSGVASCTVTASGGNANGAGTWNYTATATDKAGNTSTITGSYKVIYRWDGFLQPINDTAHQVGLTTSVFKAGSTIPAKFQLKNAAGTVVPYAGTASWLTPVKGSAMTAPVDETVYTASADSGSNYKYDATAQQYMYNWKTGTGGSYWRIGVTLDDGQTYVVNIGLR</sequence>
<dbReference type="InterPro" id="IPR058094">
    <property type="entry name" value="Ig-like_OmpL47-like"/>
</dbReference>
<name>A0A543I1X5_9MICO</name>
<organism evidence="2 3">
    <name type="scientific">Humibacillus xanthopallidus</name>
    <dbReference type="NCBI Taxonomy" id="412689"/>
    <lineage>
        <taxon>Bacteria</taxon>
        <taxon>Bacillati</taxon>
        <taxon>Actinomycetota</taxon>
        <taxon>Actinomycetes</taxon>
        <taxon>Micrococcales</taxon>
        <taxon>Intrasporangiaceae</taxon>
        <taxon>Humibacillus</taxon>
    </lineage>
</organism>
<gene>
    <name evidence="2" type="ORF">FBY41_0934</name>
</gene>
<accession>A0A543I1X5</accession>
<keyword evidence="3" id="KW-1185">Reference proteome</keyword>
<feature type="compositionally biased region" description="Low complexity" evidence="1">
    <location>
        <begin position="283"/>
        <end position="306"/>
    </location>
</feature>
<evidence type="ECO:0000313" key="3">
    <source>
        <dbReference type="Proteomes" id="UP000316747"/>
    </source>
</evidence>
<feature type="compositionally biased region" description="Polar residues" evidence="1">
    <location>
        <begin position="193"/>
        <end position="212"/>
    </location>
</feature>
<feature type="region of interest" description="Disordered" evidence="1">
    <location>
        <begin position="333"/>
        <end position="358"/>
    </location>
</feature>
<feature type="compositionally biased region" description="Polar residues" evidence="1">
    <location>
        <begin position="343"/>
        <end position="358"/>
    </location>
</feature>